<dbReference type="EMBL" id="FQXP01000009">
    <property type="protein sequence ID" value="SHI02760.1"/>
    <property type="molecule type" value="Genomic_DNA"/>
</dbReference>
<organism evidence="2 3">
    <name type="scientific">Clostridium collagenovorans DSM 3089</name>
    <dbReference type="NCBI Taxonomy" id="1121306"/>
    <lineage>
        <taxon>Bacteria</taxon>
        <taxon>Bacillati</taxon>
        <taxon>Bacillota</taxon>
        <taxon>Clostridia</taxon>
        <taxon>Eubacteriales</taxon>
        <taxon>Clostridiaceae</taxon>
        <taxon>Clostridium</taxon>
    </lineage>
</organism>
<feature type="domain" description="Tellurite resistance methyltransferase TehB-like" evidence="1">
    <location>
        <begin position="6"/>
        <end position="85"/>
    </location>
</feature>
<sequence length="111" mass="13358">MRLYVFSEKYDLIIAHGILQFIKKNDRDKFIKYMKANTKHSGYNVIAVFTDTIELPKDLEKHLIGIFKEEEIKSYYDDWEIEMFESYIFEDEHENGLRHSHAINKIVARKI</sequence>
<dbReference type="RefSeq" id="WP_072832290.1">
    <property type="nucleotide sequence ID" value="NZ_FQXP01000009.1"/>
</dbReference>
<dbReference type="Gene3D" id="3.40.50.150">
    <property type="entry name" value="Vaccinia Virus protein VP39"/>
    <property type="match status" value="1"/>
</dbReference>
<dbReference type="Pfam" id="PF03848">
    <property type="entry name" value="TehB"/>
    <property type="match status" value="1"/>
</dbReference>
<evidence type="ECO:0000313" key="2">
    <source>
        <dbReference type="EMBL" id="SHI02760.1"/>
    </source>
</evidence>
<dbReference type="SUPFAM" id="SSF53335">
    <property type="entry name" value="S-adenosyl-L-methionine-dependent methyltransferases"/>
    <property type="match status" value="1"/>
</dbReference>
<keyword evidence="3" id="KW-1185">Reference proteome</keyword>
<reference evidence="2 3" key="1">
    <citation type="submission" date="2016-11" db="EMBL/GenBank/DDBJ databases">
        <authorList>
            <person name="Jaros S."/>
            <person name="Januszkiewicz K."/>
            <person name="Wedrychowicz H."/>
        </authorList>
    </citation>
    <scope>NUCLEOTIDE SEQUENCE [LARGE SCALE GENOMIC DNA]</scope>
    <source>
        <strain evidence="2 3">DSM 3089</strain>
    </source>
</reference>
<accession>A0A1M5XSH6</accession>
<dbReference type="InterPro" id="IPR015985">
    <property type="entry name" value="TehB-like_dom"/>
</dbReference>
<protein>
    <submittedName>
        <fullName evidence="2">Tellurite resistance protein TehB</fullName>
    </submittedName>
</protein>
<gene>
    <name evidence="2" type="ORF">SAMN02745196_02442</name>
</gene>
<name>A0A1M5XSH6_9CLOT</name>
<dbReference type="AlphaFoldDB" id="A0A1M5XSH6"/>
<dbReference type="InterPro" id="IPR029063">
    <property type="entry name" value="SAM-dependent_MTases_sf"/>
</dbReference>
<evidence type="ECO:0000313" key="3">
    <source>
        <dbReference type="Proteomes" id="UP000184526"/>
    </source>
</evidence>
<proteinExistence type="predicted"/>
<dbReference type="STRING" id="1121306.SAMN02745196_02442"/>
<dbReference type="Proteomes" id="UP000184526">
    <property type="component" value="Unassembled WGS sequence"/>
</dbReference>
<evidence type="ECO:0000259" key="1">
    <source>
        <dbReference type="Pfam" id="PF03848"/>
    </source>
</evidence>
<dbReference type="OrthoDB" id="9804312at2"/>